<proteinExistence type="predicted"/>
<dbReference type="Proteomes" id="UP000488936">
    <property type="component" value="Unassembled WGS sequence"/>
</dbReference>
<feature type="domain" description="Thioredoxin" evidence="2">
    <location>
        <begin position="6"/>
        <end position="150"/>
    </location>
</feature>
<feature type="signal peptide" evidence="1">
    <location>
        <begin position="1"/>
        <end position="19"/>
    </location>
</feature>
<sequence length="150" mass="17148">MRKLFLFLALSLTTLTIQAQSINWISFNEALEAQKNDPKPIFVDAFTSWCGPCKMLDANTFSDQGVIEYINKNYYAVKFNAEGNETINYKGVKYTNPGFDSDRKHKNATHDFTEFLRIPGYPSMVIFDDKGNVNKTIVGYQTPEKLLNQI</sequence>
<dbReference type="PROSITE" id="PS51352">
    <property type="entry name" value="THIOREDOXIN_2"/>
    <property type="match status" value="1"/>
</dbReference>
<evidence type="ECO:0000256" key="1">
    <source>
        <dbReference type="SAM" id="SignalP"/>
    </source>
</evidence>
<evidence type="ECO:0000313" key="4">
    <source>
        <dbReference type="Proteomes" id="UP000488936"/>
    </source>
</evidence>
<accession>A0A7K1GHU1</accession>
<dbReference type="OrthoDB" id="9811036at2"/>
<dbReference type="RefSeq" id="WP_155034524.1">
    <property type="nucleotide sequence ID" value="NZ_JAYMMG010000001.1"/>
</dbReference>
<feature type="chain" id="PRO_5029614559" evidence="1">
    <location>
        <begin position="20"/>
        <end position="150"/>
    </location>
</feature>
<dbReference type="Pfam" id="PF13098">
    <property type="entry name" value="Thioredoxin_2"/>
    <property type="match status" value="1"/>
</dbReference>
<evidence type="ECO:0000259" key="2">
    <source>
        <dbReference type="PROSITE" id="PS51352"/>
    </source>
</evidence>
<dbReference type="SUPFAM" id="SSF52833">
    <property type="entry name" value="Thioredoxin-like"/>
    <property type="match status" value="1"/>
</dbReference>
<keyword evidence="4" id="KW-1185">Reference proteome</keyword>
<organism evidence="3 4">
    <name type="scientific">Myroides pelagicus</name>
    <dbReference type="NCBI Taxonomy" id="270914"/>
    <lineage>
        <taxon>Bacteria</taxon>
        <taxon>Pseudomonadati</taxon>
        <taxon>Bacteroidota</taxon>
        <taxon>Flavobacteriia</taxon>
        <taxon>Flavobacteriales</taxon>
        <taxon>Flavobacteriaceae</taxon>
        <taxon>Myroides</taxon>
    </lineage>
</organism>
<dbReference type="InterPro" id="IPR036249">
    <property type="entry name" value="Thioredoxin-like_sf"/>
</dbReference>
<dbReference type="EMBL" id="WMJY01000002">
    <property type="protein sequence ID" value="MTH28532.1"/>
    <property type="molecule type" value="Genomic_DNA"/>
</dbReference>
<protein>
    <submittedName>
        <fullName evidence="3">Thioredoxin fold domain-containing protein</fullName>
    </submittedName>
</protein>
<dbReference type="Gene3D" id="3.40.30.10">
    <property type="entry name" value="Glutaredoxin"/>
    <property type="match status" value="1"/>
</dbReference>
<comment type="caution">
    <text evidence="3">The sequence shown here is derived from an EMBL/GenBank/DDBJ whole genome shotgun (WGS) entry which is preliminary data.</text>
</comment>
<name>A0A7K1GHU1_9FLAO</name>
<dbReference type="AlphaFoldDB" id="A0A7K1GHU1"/>
<dbReference type="InterPro" id="IPR013766">
    <property type="entry name" value="Thioredoxin_domain"/>
</dbReference>
<evidence type="ECO:0000313" key="3">
    <source>
        <dbReference type="EMBL" id="MTH28532.1"/>
    </source>
</evidence>
<reference evidence="3 4" key="1">
    <citation type="journal article" date="2006" name="Int. J. Syst. Evol. Microbiol.">
        <title>Myroides pelagicus sp. nov., isolated from seawater in Thailand.</title>
        <authorList>
            <person name="Yoon J."/>
            <person name="Maneerat S."/>
            <person name="Kawai F."/>
            <person name="Yokota A."/>
        </authorList>
    </citation>
    <scope>NUCLEOTIDE SEQUENCE [LARGE SCALE GENOMIC DNA]</scope>
    <source>
        <strain evidence="3 4">SM1T</strain>
    </source>
</reference>
<gene>
    <name evidence="3" type="ORF">GJV77_01135</name>
</gene>
<keyword evidence="1" id="KW-0732">Signal</keyword>
<dbReference type="InterPro" id="IPR012336">
    <property type="entry name" value="Thioredoxin-like_fold"/>
</dbReference>